<dbReference type="KEGG" id="gtt:GUITHDRAFT_105662"/>
<name>L1JJM0_GUITC</name>
<evidence type="ECO:0000313" key="4">
    <source>
        <dbReference type="Proteomes" id="UP000011087"/>
    </source>
</evidence>
<dbReference type="RefSeq" id="XP_005835497.1">
    <property type="nucleotide sequence ID" value="XM_005835440.1"/>
</dbReference>
<reference evidence="4" key="2">
    <citation type="submission" date="2012-11" db="EMBL/GenBank/DDBJ databases">
        <authorList>
            <person name="Kuo A."/>
            <person name="Curtis B.A."/>
            <person name="Tanifuji G."/>
            <person name="Burki F."/>
            <person name="Gruber A."/>
            <person name="Irimia M."/>
            <person name="Maruyama S."/>
            <person name="Arias M.C."/>
            <person name="Ball S.G."/>
            <person name="Gile G.H."/>
            <person name="Hirakawa Y."/>
            <person name="Hopkins J.F."/>
            <person name="Rensing S.A."/>
            <person name="Schmutz J."/>
            <person name="Symeonidi A."/>
            <person name="Elias M."/>
            <person name="Eveleigh R.J."/>
            <person name="Herman E.K."/>
            <person name="Klute M.J."/>
            <person name="Nakayama T."/>
            <person name="Obornik M."/>
            <person name="Reyes-Prieto A."/>
            <person name="Armbrust E.V."/>
            <person name="Aves S.J."/>
            <person name="Beiko R.G."/>
            <person name="Coutinho P."/>
            <person name="Dacks J.B."/>
            <person name="Durnford D.G."/>
            <person name="Fast N.M."/>
            <person name="Green B.R."/>
            <person name="Grisdale C."/>
            <person name="Hempe F."/>
            <person name="Henrissat B."/>
            <person name="Hoppner M.P."/>
            <person name="Ishida K.-I."/>
            <person name="Kim E."/>
            <person name="Koreny L."/>
            <person name="Kroth P.G."/>
            <person name="Liu Y."/>
            <person name="Malik S.-B."/>
            <person name="Maier U.G."/>
            <person name="McRose D."/>
            <person name="Mock T."/>
            <person name="Neilson J.A."/>
            <person name="Onodera N.T."/>
            <person name="Poole A.M."/>
            <person name="Pritham E.J."/>
            <person name="Richards T.A."/>
            <person name="Rocap G."/>
            <person name="Roy S.W."/>
            <person name="Sarai C."/>
            <person name="Schaack S."/>
            <person name="Shirato S."/>
            <person name="Slamovits C.H."/>
            <person name="Spencer D.F."/>
            <person name="Suzuki S."/>
            <person name="Worden A.Z."/>
            <person name="Zauner S."/>
            <person name="Barry K."/>
            <person name="Bell C."/>
            <person name="Bharti A.K."/>
            <person name="Crow J.A."/>
            <person name="Grimwood J."/>
            <person name="Kramer R."/>
            <person name="Lindquist E."/>
            <person name="Lucas S."/>
            <person name="Salamov A."/>
            <person name="McFadden G.I."/>
            <person name="Lane C.E."/>
            <person name="Keeling P.J."/>
            <person name="Gray M.W."/>
            <person name="Grigoriev I.V."/>
            <person name="Archibald J.M."/>
        </authorList>
    </citation>
    <scope>NUCLEOTIDE SEQUENCE</scope>
    <source>
        <strain evidence="4">CCMP2712</strain>
    </source>
</reference>
<dbReference type="EMBL" id="JH992985">
    <property type="protein sequence ID" value="EKX48517.1"/>
    <property type="molecule type" value="Genomic_DNA"/>
</dbReference>
<dbReference type="Proteomes" id="UP000011087">
    <property type="component" value="Unassembled WGS sequence"/>
</dbReference>
<accession>L1JJM0</accession>
<dbReference type="GeneID" id="17305247"/>
<reference evidence="2 4" key="1">
    <citation type="journal article" date="2012" name="Nature">
        <title>Algal genomes reveal evolutionary mosaicism and the fate of nucleomorphs.</title>
        <authorList>
            <consortium name="DOE Joint Genome Institute"/>
            <person name="Curtis B.A."/>
            <person name="Tanifuji G."/>
            <person name="Burki F."/>
            <person name="Gruber A."/>
            <person name="Irimia M."/>
            <person name="Maruyama S."/>
            <person name="Arias M.C."/>
            <person name="Ball S.G."/>
            <person name="Gile G.H."/>
            <person name="Hirakawa Y."/>
            <person name="Hopkins J.F."/>
            <person name="Kuo A."/>
            <person name="Rensing S.A."/>
            <person name="Schmutz J."/>
            <person name="Symeonidi A."/>
            <person name="Elias M."/>
            <person name="Eveleigh R.J."/>
            <person name="Herman E.K."/>
            <person name="Klute M.J."/>
            <person name="Nakayama T."/>
            <person name="Obornik M."/>
            <person name="Reyes-Prieto A."/>
            <person name="Armbrust E.V."/>
            <person name="Aves S.J."/>
            <person name="Beiko R.G."/>
            <person name="Coutinho P."/>
            <person name="Dacks J.B."/>
            <person name="Durnford D.G."/>
            <person name="Fast N.M."/>
            <person name="Green B.R."/>
            <person name="Grisdale C.J."/>
            <person name="Hempel F."/>
            <person name="Henrissat B."/>
            <person name="Hoppner M.P."/>
            <person name="Ishida K."/>
            <person name="Kim E."/>
            <person name="Koreny L."/>
            <person name="Kroth P.G."/>
            <person name="Liu Y."/>
            <person name="Malik S.B."/>
            <person name="Maier U.G."/>
            <person name="McRose D."/>
            <person name="Mock T."/>
            <person name="Neilson J.A."/>
            <person name="Onodera N.T."/>
            <person name="Poole A.M."/>
            <person name="Pritham E.J."/>
            <person name="Richards T.A."/>
            <person name="Rocap G."/>
            <person name="Roy S.W."/>
            <person name="Sarai C."/>
            <person name="Schaack S."/>
            <person name="Shirato S."/>
            <person name="Slamovits C.H."/>
            <person name="Spencer D.F."/>
            <person name="Suzuki S."/>
            <person name="Worden A.Z."/>
            <person name="Zauner S."/>
            <person name="Barry K."/>
            <person name="Bell C."/>
            <person name="Bharti A.K."/>
            <person name="Crow J.A."/>
            <person name="Grimwood J."/>
            <person name="Kramer R."/>
            <person name="Lindquist E."/>
            <person name="Lucas S."/>
            <person name="Salamov A."/>
            <person name="McFadden G.I."/>
            <person name="Lane C.E."/>
            <person name="Keeling P.J."/>
            <person name="Gray M.W."/>
            <person name="Grigoriev I.V."/>
            <person name="Archibald J.M."/>
        </authorList>
    </citation>
    <scope>NUCLEOTIDE SEQUENCE</scope>
    <source>
        <strain evidence="2 4">CCMP2712</strain>
    </source>
</reference>
<keyword evidence="4" id="KW-1185">Reference proteome</keyword>
<evidence type="ECO:0000313" key="2">
    <source>
        <dbReference type="EMBL" id="EKX48517.1"/>
    </source>
</evidence>
<dbReference type="PaxDb" id="55529-EKX48517"/>
<proteinExistence type="predicted"/>
<sequence length="120" mass="13884">MSKGIKKGVKGSKKITSSRSGNLQQPTLTLTCLSCSRVIDRLECKKAKWRTKRCLRGREQNKDSWNKQFKRACEKRDMEIQIEEGTTAEEAINMIRQSAQLKKKLRLRIACQERFLPPMA</sequence>
<feature type="compositionally biased region" description="Basic residues" evidence="1">
    <location>
        <begin position="1"/>
        <end position="13"/>
    </location>
</feature>
<gene>
    <name evidence="2" type="ORF">GUITHDRAFT_105662</name>
</gene>
<dbReference type="HOGENOM" id="CLU_2054163_0_0_1"/>
<evidence type="ECO:0000313" key="3">
    <source>
        <dbReference type="EnsemblProtists" id="EKX48517"/>
    </source>
</evidence>
<protein>
    <submittedName>
        <fullName evidence="2 3">Uncharacterized protein</fullName>
    </submittedName>
</protein>
<organism evidence="2">
    <name type="scientific">Guillardia theta (strain CCMP2712)</name>
    <name type="common">Cryptophyte</name>
    <dbReference type="NCBI Taxonomy" id="905079"/>
    <lineage>
        <taxon>Eukaryota</taxon>
        <taxon>Cryptophyceae</taxon>
        <taxon>Pyrenomonadales</taxon>
        <taxon>Geminigeraceae</taxon>
        <taxon>Guillardia</taxon>
    </lineage>
</organism>
<dbReference type="AlphaFoldDB" id="L1JJM0"/>
<feature type="region of interest" description="Disordered" evidence="1">
    <location>
        <begin position="1"/>
        <end position="23"/>
    </location>
</feature>
<reference evidence="3" key="3">
    <citation type="submission" date="2015-06" db="UniProtKB">
        <authorList>
            <consortium name="EnsemblProtists"/>
        </authorList>
    </citation>
    <scope>IDENTIFICATION</scope>
</reference>
<dbReference type="EnsemblProtists" id="EKX48517">
    <property type="protein sequence ID" value="EKX48517"/>
    <property type="gene ID" value="GUITHDRAFT_105662"/>
</dbReference>
<evidence type="ECO:0000256" key="1">
    <source>
        <dbReference type="SAM" id="MobiDB-lite"/>
    </source>
</evidence>